<gene>
    <name evidence="2" type="ORF">NDU88_002389</name>
</gene>
<dbReference type="Proteomes" id="UP001066276">
    <property type="component" value="Chromosome 12"/>
</dbReference>
<name>A0AAV7KS09_PLEWA</name>
<evidence type="ECO:0000256" key="1">
    <source>
        <dbReference type="SAM" id="MobiDB-lite"/>
    </source>
</evidence>
<dbReference type="EMBL" id="JANPWB010000016">
    <property type="protein sequence ID" value="KAJ1082221.1"/>
    <property type="molecule type" value="Genomic_DNA"/>
</dbReference>
<comment type="caution">
    <text evidence="2">The sequence shown here is derived from an EMBL/GenBank/DDBJ whole genome shotgun (WGS) entry which is preliminary data.</text>
</comment>
<keyword evidence="3" id="KW-1185">Reference proteome</keyword>
<reference evidence="2" key="1">
    <citation type="journal article" date="2022" name="bioRxiv">
        <title>Sequencing and chromosome-scale assembly of the giantPleurodeles waltlgenome.</title>
        <authorList>
            <person name="Brown T."/>
            <person name="Elewa A."/>
            <person name="Iarovenko S."/>
            <person name="Subramanian E."/>
            <person name="Araus A.J."/>
            <person name="Petzold A."/>
            <person name="Susuki M."/>
            <person name="Suzuki K.-i.T."/>
            <person name="Hayashi T."/>
            <person name="Toyoda A."/>
            <person name="Oliveira C."/>
            <person name="Osipova E."/>
            <person name="Leigh N.D."/>
            <person name="Simon A."/>
            <person name="Yun M.H."/>
        </authorList>
    </citation>
    <scope>NUCLEOTIDE SEQUENCE</scope>
    <source>
        <strain evidence="2">20211129_DDA</strain>
        <tissue evidence="2">Liver</tissue>
    </source>
</reference>
<dbReference type="AlphaFoldDB" id="A0AAV7KS09"/>
<feature type="region of interest" description="Disordered" evidence="1">
    <location>
        <begin position="26"/>
        <end position="70"/>
    </location>
</feature>
<sequence>MSALRAVRGEDCDPILGLRPRRVLTKARGWKKGPPRPLTRAQLPPQPSRETPRLPRRFSREAPQRPAAQQ</sequence>
<evidence type="ECO:0000313" key="2">
    <source>
        <dbReference type="EMBL" id="KAJ1082221.1"/>
    </source>
</evidence>
<organism evidence="2 3">
    <name type="scientific">Pleurodeles waltl</name>
    <name type="common">Iberian ribbed newt</name>
    <dbReference type="NCBI Taxonomy" id="8319"/>
    <lineage>
        <taxon>Eukaryota</taxon>
        <taxon>Metazoa</taxon>
        <taxon>Chordata</taxon>
        <taxon>Craniata</taxon>
        <taxon>Vertebrata</taxon>
        <taxon>Euteleostomi</taxon>
        <taxon>Amphibia</taxon>
        <taxon>Batrachia</taxon>
        <taxon>Caudata</taxon>
        <taxon>Salamandroidea</taxon>
        <taxon>Salamandridae</taxon>
        <taxon>Pleurodelinae</taxon>
        <taxon>Pleurodeles</taxon>
    </lineage>
</organism>
<proteinExistence type="predicted"/>
<accession>A0AAV7KS09</accession>
<protein>
    <submittedName>
        <fullName evidence="2">Uncharacterized protein</fullName>
    </submittedName>
</protein>
<evidence type="ECO:0000313" key="3">
    <source>
        <dbReference type="Proteomes" id="UP001066276"/>
    </source>
</evidence>
<feature type="compositionally biased region" description="Basic and acidic residues" evidence="1">
    <location>
        <begin position="50"/>
        <end position="63"/>
    </location>
</feature>